<reference evidence="1 2" key="1">
    <citation type="submission" date="2020-07" db="EMBL/GenBank/DDBJ databases">
        <title>Sequencing the genomes of 1000 actinobacteria strains.</title>
        <authorList>
            <person name="Klenk H.-P."/>
        </authorList>
    </citation>
    <scope>NUCLEOTIDE SEQUENCE [LARGE SCALE GENOMIC DNA]</scope>
    <source>
        <strain evidence="1 2">DSM 7487</strain>
    </source>
</reference>
<dbReference type="Pfam" id="PF11066">
    <property type="entry name" value="DUF2867"/>
    <property type="match status" value="1"/>
</dbReference>
<name>A0A7Y9DNJ9_9ACTN</name>
<gene>
    <name evidence="1" type="ORF">BJ968_003437</name>
</gene>
<comment type="caution">
    <text evidence="1">The sequence shown here is derived from an EMBL/GenBank/DDBJ whole genome shotgun (WGS) entry which is preliminary data.</text>
</comment>
<organism evidence="1 2">
    <name type="scientific">Kineococcus aurantiacus</name>
    <dbReference type="NCBI Taxonomy" id="37633"/>
    <lineage>
        <taxon>Bacteria</taxon>
        <taxon>Bacillati</taxon>
        <taxon>Actinomycetota</taxon>
        <taxon>Actinomycetes</taxon>
        <taxon>Kineosporiales</taxon>
        <taxon>Kineosporiaceae</taxon>
        <taxon>Kineococcus</taxon>
    </lineage>
</organism>
<dbReference type="EMBL" id="JACCBB010000001">
    <property type="protein sequence ID" value="NYD23897.1"/>
    <property type="molecule type" value="Genomic_DNA"/>
</dbReference>
<keyword evidence="2" id="KW-1185">Reference proteome</keyword>
<accession>A0A7Y9DNJ9</accession>
<sequence>MTFTSCVFDDMARPDYCDLHAIALPAGAPADPAVWARTMFSPRAAPPWVAAALAVRQALAPLVGVPRAGHEAFGVVRVAGDEALVAVDDVHLDFRCALGVDVEAGRVRCTTAVRLKNRRGRFYFRPVALAHGPVVESMLRRTGKVLAGHG</sequence>
<protein>
    <recommendedName>
        <fullName evidence="3">DUF2867 domain-containing protein</fullName>
    </recommendedName>
</protein>
<dbReference type="RefSeq" id="WP_179753948.1">
    <property type="nucleotide sequence ID" value="NZ_BAAAGN010000003.1"/>
</dbReference>
<dbReference type="Proteomes" id="UP000521922">
    <property type="component" value="Unassembled WGS sequence"/>
</dbReference>
<evidence type="ECO:0000313" key="1">
    <source>
        <dbReference type="EMBL" id="NYD23897.1"/>
    </source>
</evidence>
<dbReference type="InterPro" id="IPR021295">
    <property type="entry name" value="DUF2867"/>
</dbReference>
<proteinExistence type="predicted"/>
<evidence type="ECO:0008006" key="3">
    <source>
        <dbReference type="Google" id="ProtNLM"/>
    </source>
</evidence>
<evidence type="ECO:0000313" key="2">
    <source>
        <dbReference type="Proteomes" id="UP000521922"/>
    </source>
</evidence>
<dbReference type="AlphaFoldDB" id="A0A7Y9DNJ9"/>